<dbReference type="GO" id="GO:0046872">
    <property type="term" value="F:metal ion binding"/>
    <property type="evidence" value="ECO:0007669"/>
    <property type="project" value="UniProtKB-UniRule"/>
</dbReference>
<dbReference type="PANTHER" id="PTHR34353:SF2">
    <property type="entry name" value="CRISPR-ASSOCIATED ENDONUCLEASE CAS1 1"/>
    <property type="match status" value="1"/>
</dbReference>
<evidence type="ECO:0000256" key="1">
    <source>
        <dbReference type="ARBA" id="ARBA00022722"/>
    </source>
</evidence>
<evidence type="ECO:0000256" key="8">
    <source>
        <dbReference type="ARBA" id="ARBA00023211"/>
    </source>
</evidence>
<keyword evidence="3 10" id="KW-0255">Endonuclease</keyword>
<keyword evidence="7 10" id="KW-0238">DNA-binding</keyword>
<dbReference type="GO" id="GO:0043571">
    <property type="term" value="P:maintenance of CRISPR repeat elements"/>
    <property type="evidence" value="ECO:0007669"/>
    <property type="project" value="UniProtKB-UniRule"/>
</dbReference>
<evidence type="ECO:0000256" key="6">
    <source>
        <dbReference type="ARBA" id="ARBA00023118"/>
    </source>
</evidence>
<dbReference type="NCBIfam" id="TIGR03639">
    <property type="entry name" value="cas1_NMENI"/>
    <property type="match status" value="1"/>
</dbReference>
<comment type="caution">
    <text evidence="11">The sequence shown here is derived from an EMBL/GenBank/DDBJ whole genome shotgun (WGS) entry which is preliminary data.</text>
</comment>
<dbReference type="GO" id="GO:0003677">
    <property type="term" value="F:DNA binding"/>
    <property type="evidence" value="ECO:0007669"/>
    <property type="project" value="UniProtKB-KW"/>
</dbReference>
<keyword evidence="1 10" id="KW-0540">Nuclease</keyword>
<dbReference type="EC" id="3.1.-.-" evidence="10"/>
<gene>
    <name evidence="10 11" type="primary">cas1</name>
    <name evidence="11" type="ORF">NNJEOMEG_03130</name>
</gene>
<sequence length="302" mass="32847">MNRILDIGDRPARLNVEDGLLCVRVEGGPEARVPLAEVGALLVSHGRVVFTHGVLAGLSASGGVYVACDERHMPVGMMLPLAGNSVQTERIAAQAEASAPLRKQAWKYVVQMKLVNQAWALSLVRGHGHGLEGMAARVRSGDPGNVEGEAARKYWRFLFGANGFTRDRASGGVNAWLNYGYAVVRAVMGRAVCAAGLHPSLGLHHHNRYDAFCLVSDLMEPYRPLVDVCAAGMAAAHGTERELGKELKRELLEFLNQDFLVEGERRELFSLCAQTARSLGELYCGQRNRMFLPRFEGLGGVP</sequence>
<comment type="cofactor">
    <cofactor evidence="10">
        <name>Mg(2+)</name>
        <dbReference type="ChEBI" id="CHEBI:18420"/>
    </cofactor>
    <cofactor evidence="10">
        <name>Mn(2+)</name>
        <dbReference type="ChEBI" id="CHEBI:29035"/>
    </cofactor>
</comment>
<evidence type="ECO:0000256" key="7">
    <source>
        <dbReference type="ARBA" id="ARBA00023125"/>
    </source>
</evidence>
<organism evidence="11 12">
    <name type="scientific">Fundidesulfovibrio magnetotacticus</name>
    <dbReference type="NCBI Taxonomy" id="2730080"/>
    <lineage>
        <taxon>Bacteria</taxon>
        <taxon>Pseudomonadati</taxon>
        <taxon>Thermodesulfobacteriota</taxon>
        <taxon>Desulfovibrionia</taxon>
        <taxon>Desulfovibrionales</taxon>
        <taxon>Desulfovibrionaceae</taxon>
        <taxon>Fundidesulfovibrio</taxon>
    </lineage>
</organism>
<dbReference type="RefSeq" id="WP_173086130.1">
    <property type="nucleotide sequence ID" value="NZ_BLTE01000015.1"/>
</dbReference>
<reference evidence="11 12" key="1">
    <citation type="submission" date="2020-04" db="EMBL/GenBank/DDBJ databases">
        <authorList>
            <consortium name="Desulfovibrio sp. FSS-1 genome sequencing consortium"/>
            <person name="Shimoshige H."/>
            <person name="Kobayashi H."/>
            <person name="Maekawa T."/>
        </authorList>
    </citation>
    <scope>NUCLEOTIDE SEQUENCE [LARGE SCALE GENOMIC DNA]</scope>
    <source>
        <strain evidence="11 12">SIID29052-01</strain>
    </source>
</reference>
<dbReference type="InterPro" id="IPR042206">
    <property type="entry name" value="CRISPR-assoc_Cas1_C"/>
</dbReference>
<dbReference type="InterPro" id="IPR019855">
    <property type="entry name" value="CRISPR-assoc_Cas1_NMENI"/>
</dbReference>
<dbReference type="GO" id="GO:0016787">
    <property type="term" value="F:hydrolase activity"/>
    <property type="evidence" value="ECO:0007669"/>
    <property type="project" value="UniProtKB-KW"/>
</dbReference>
<evidence type="ECO:0000256" key="9">
    <source>
        <dbReference type="ARBA" id="ARBA00038592"/>
    </source>
</evidence>
<keyword evidence="4 10" id="KW-0378">Hydrolase</keyword>
<dbReference type="InterPro" id="IPR050646">
    <property type="entry name" value="Cas1"/>
</dbReference>
<evidence type="ECO:0000313" key="11">
    <source>
        <dbReference type="EMBL" id="GFK95271.1"/>
    </source>
</evidence>
<dbReference type="InterPro" id="IPR002729">
    <property type="entry name" value="CRISPR-assoc_Cas1"/>
</dbReference>
<keyword evidence="2 10" id="KW-0479">Metal-binding</keyword>
<dbReference type="GO" id="GO:0004520">
    <property type="term" value="F:DNA endonuclease activity"/>
    <property type="evidence" value="ECO:0007669"/>
    <property type="project" value="InterPro"/>
</dbReference>
<dbReference type="NCBIfam" id="TIGR00287">
    <property type="entry name" value="cas1"/>
    <property type="match status" value="1"/>
</dbReference>
<keyword evidence="5 10" id="KW-0460">Magnesium</keyword>
<dbReference type="AlphaFoldDB" id="A0A6V8LXG3"/>
<evidence type="ECO:0000256" key="5">
    <source>
        <dbReference type="ARBA" id="ARBA00022842"/>
    </source>
</evidence>
<comment type="subunit">
    <text evidence="9 10">Homodimer, forms a heterotetramer with a Cas2 homodimer.</text>
</comment>
<keyword evidence="12" id="KW-1185">Reference proteome</keyword>
<proteinExistence type="inferred from homology"/>
<dbReference type="HAMAP" id="MF_01470">
    <property type="entry name" value="Cas1"/>
    <property type="match status" value="1"/>
</dbReference>
<comment type="similarity">
    <text evidence="10">Belongs to the CRISPR-associated endonuclease Cas1 family.</text>
</comment>
<feature type="binding site" evidence="10">
    <location>
        <position position="205"/>
    </location>
    <ligand>
        <name>Mn(2+)</name>
        <dbReference type="ChEBI" id="CHEBI:29035"/>
    </ligand>
</feature>
<name>A0A6V8LXG3_9BACT</name>
<dbReference type="Gene3D" id="1.20.120.920">
    <property type="entry name" value="CRISPR-associated endonuclease Cas1, C-terminal domain"/>
    <property type="match status" value="1"/>
</dbReference>
<accession>A0A6V8LXG3</accession>
<dbReference type="Proteomes" id="UP000494245">
    <property type="component" value="Unassembled WGS sequence"/>
</dbReference>
<dbReference type="EMBL" id="BLTE01000015">
    <property type="protein sequence ID" value="GFK95271.1"/>
    <property type="molecule type" value="Genomic_DNA"/>
</dbReference>
<comment type="function">
    <text evidence="10">CRISPR (clustered regularly interspaced short palindromic repeat), is an adaptive immune system that provides protection against mobile genetic elements (viruses, transposable elements and conjugative plasmids). CRISPR clusters contain spacers, sequences complementary to antecedent mobile elements, and target invading nucleic acids. CRISPR clusters are transcribed and processed into CRISPR RNA (crRNA). Acts as a dsDNA endonuclease. Involved in the integration of spacer DNA into the CRISPR cassette.</text>
</comment>
<evidence type="ECO:0000256" key="4">
    <source>
        <dbReference type="ARBA" id="ARBA00022801"/>
    </source>
</evidence>
<evidence type="ECO:0000256" key="2">
    <source>
        <dbReference type="ARBA" id="ARBA00022723"/>
    </source>
</evidence>
<feature type="binding site" evidence="10">
    <location>
        <position position="147"/>
    </location>
    <ligand>
        <name>Mn(2+)</name>
        <dbReference type="ChEBI" id="CHEBI:29035"/>
    </ligand>
</feature>
<evidence type="ECO:0000256" key="10">
    <source>
        <dbReference type="HAMAP-Rule" id="MF_01470"/>
    </source>
</evidence>
<evidence type="ECO:0000256" key="3">
    <source>
        <dbReference type="ARBA" id="ARBA00022759"/>
    </source>
</evidence>
<keyword evidence="8 10" id="KW-0464">Manganese</keyword>
<dbReference type="PANTHER" id="PTHR34353">
    <property type="entry name" value="CRISPR-ASSOCIATED ENDONUCLEASE CAS1 1"/>
    <property type="match status" value="1"/>
</dbReference>
<protein>
    <recommendedName>
        <fullName evidence="10">CRISPR-associated endonuclease Cas1</fullName>
        <ecNumber evidence="10">3.1.-.-</ecNumber>
    </recommendedName>
</protein>
<keyword evidence="6 10" id="KW-0051">Antiviral defense</keyword>
<feature type="binding site" evidence="10">
    <location>
        <position position="220"/>
    </location>
    <ligand>
        <name>Mn(2+)</name>
        <dbReference type="ChEBI" id="CHEBI:29035"/>
    </ligand>
</feature>
<dbReference type="GO" id="GO:0051607">
    <property type="term" value="P:defense response to virus"/>
    <property type="evidence" value="ECO:0007669"/>
    <property type="project" value="UniProtKB-UniRule"/>
</dbReference>
<reference evidence="11 12" key="2">
    <citation type="submission" date="2020-05" db="EMBL/GenBank/DDBJ databases">
        <title>Draft genome sequence of Desulfovibrio sp. strainFSS-1.</title>
        <authorList>
            <person name="Shimoshige H."/>
            <person name="Kobayashi H."/>
            <person name="Maekawa T."/>
        </authorList>
    </citation>
    <scope>NUCLEOTIDE SEQUENCE [LARGE SCALE GENOMIC DNA]</scope>
    <source>
        <strain evidence="11 12">SIID29052-01</strain>
    </source>
</reference>
<evidence type="ECO:0000313" key="12">
    <source>
        <dbReference type="Proteomes" id="UP000494245"/>
    </source>
</evidence>
<dbReference type="Pfam" id="PF01867">
    <property type="entry name" value="Cas_Cas1"/>
    <property type="match status" value="1"/>
</dbReference>